<dbReference type="OrthoDB" id="8906692at2"/>
<dbReference type="PANTHER" id="PTHR33164">
    <property type="entry name" value="TRANSCRIPTIONAL REGULATOR, MARR FAMILY"/>
    <property type="match status" value="1"/>
</dbReference>
<evidence type="ECO:0000256" key="1">
    <source>
        <dbReference type="ARBA" id="ARBA00023015"/>
    </source>
</evidence>
<dbReference type="GO" id="GO:0003677">
    <property type="term" value="F:DNA binding"/>
    <property type="evidence" value="ECO:0007669"/>
    <property type="project" value="UniProtKB-KW"/>
</dbReference>
<dbReference type="Proteomes" id="UP000016223">
    <property type="component" value="Chromosome 2"/>
</dbReference>
<evidence type="ECO:0000313" key="6">
    <source>
        <dbReference type="EMBL" id="AGU53764.1"/>
    </source>
</evidence>
<evidence type="ECO:0000259" key="5">
    <source>
        <dbReference type="PROSITE" id="PS50995"/>
    </source>
</evidence>
<reference evidence="6 7" key="1">
    <citation type="submission" date="2012-10" db="EMBL/GenBank/DDBJ databases">
        <title>Genome sequence of Variovorax paradoxus B4.</title>
        <authorList>
            <person name="Schuldes J."/>
            <person name="Brandt U."/>
            <person name="Hiessl S."/>
            <person name="Wuebbeler J.H."/>
            <person name="Thuermer A."/>
            <person name="Steinbuechel A."/>
            <person name="Daniel R."/>
        </authorList>
    </citation>
    <scope>NUCLEOTIDE SEQUENCE [LARGE SCALE GENOMIC DNA]</scope>
    <source>
        <strain evidence="6 7">B4</strain>
    </source>
</reference>
<keyword evidence="2" id="KW-0238">DNA-binding</keyword>
<dbReference type="AlphaFoldDB" id="T1XN94"/>
<dbReference type="SMART" id="SM00347">
    <property type="entry name" value="HTH_MARR"/>
    <property type="match status" value="1"/>
</dbReference>
<dbReference type="PROSITE" id="PS50995">
    <property type="entry name" value="HTH_MARR_2"/>
    <property type="match status" value="1"/>
</dbReference>
<sequence length="192" mass="21219">MNMQRSTEHPFDLAGFLPYKLSVLSRLTQELLASVLVEADVTIAQWRVYLSLAKQGPSHLNGIADFTMLPQSSLSRSIAQMADRGLVRSVRNENDRRLAQIDLTSQGRKRFEQLTVAIQAACEAAFAMDEPEEVNFLETVDELIARLSNRLGEPADVTMRAVGTAKPRRAARPAPTKTQPTRSTGAAKKGRQ</sequence>
<feature type="domain" description="HTH marR-type" evidence="5">
    <location>
        <begin position="14"/>
        <end position="149"/>
    </location>
</feature>
<keyword evidence="1" id="KW-0805">Transcription regulation</keyword>
<dbReference type="GO" id="GO:0006950">
    <property type="term" value="P:response to stress"/>
    <property type="evidence" value="ECO:0007669"/>
    <property type="project" value="TreeGrafter"/>
</dbReference>
<protein>
    <submittedName>
        <fullName evidence="6">Transcriptional regulator, MarR family</fullName>
    </submittedName>
</protein>
<feature type="compositionally biased region" description="Low complexity" evidence="4">
    <location>
        <begin position="172"/>
        <end position="182"/>
    </location>
</feature>
<evidence type="ECO:0000313" key="7">
    <source>
        <dbReference type="Proteomes" id="UP000016223"/>
    </source>
</evidence>
<organism evidence="6 7">
    <name type="scientific">Variovorax paradoxus B4</name>
    <dbReference type="NCBI Taxonomy" id="1246301"/>
    <lineage>
        <taxon>Bacteria</taxon>
        <taxon>Pseudomonadati</taxon>
        <taxon>Pseudomonadota</taxon>
        <taxon>Betaproteobacteria</taxon>
        <taxon>Burkholderiales</taxon>
        <taxon>Comamonadaceae</taxon>
        <taxon>Variovorax</taxon>
    </lineage>
</organism>
<dbReference type="InterPro" id="IPR036390">
    <property type="entry name" value="WH_DNA-bd_sf"/>
</dbReference>
<dbReference type="InterPro" id="IPR039422">
    <property type="entry name" value="MarR/SlyA-like"/>
</dbReference>
<name>T1XN94_VARPD</name>
<dbReference type="HOGENOM" id="CLU_083287_8_0_4"/>
<evidence type="ECO:0000256" key="2">
    <source>
        <dbReference type="ARBA" id="ARBA00023125"/>
    </source>
</evidence>
<dbReference type="Gene3D" id="1.10.10.10">
    <property type="entry name" value="Winged helix-like DNA-binding domain superfamily/Winged helix DNA-binding domain"/>
    <property type="match status" value="1"/>
</dbReference>
<proteinExistence type="predicted"/>
<dbReference type="InterPro" id="IPR036388">
    <property type="entry name" value="WH-like_DNA-bd_sf"/>
</dbReference>
<evidence type="ECO:0000256" key="3">
    <source>
        <dbReference type="ARBA" id="ARBA00023163"/>
    </source>
</evidence>
<feature type="region of interest" description="Disordered" evidence="4">
    <location>
        <begin position="162"/>
        <end position="192"/>
    </location>
</feature>
<dbReference type="PATRIC" id="fig|1246301.3.peg.6716"/>
<dbReference type="InterPro" id="IPR000835">
    <property type="entry name" value="HTH_MarR-typ"/>
</dbReference>
<keyword evidence="3" id="KW-0804">Transcription</keyword>
<accession>T1XN94</accession>
<dbReference type="GO" id="GO:0003700">
    <property type="term" value="F:DNA-binding transcription factor activity"/>
    <property type="evidence" value="ECO:0007669"/>
    <property type="project" value="InterPro"/>
</dbReference>
<gene>
    <name evidence="6" type="ORF">VAPA_2c12100</name>
</gene>
<dbReference type="SUPFAM" id="SSF46785">
    <property type="entry name" value="Winged helix' DNA-binding domain"/>
    <property type="match status" value="1"/>
</dbReference>
<evidence type="ECO:0000256" key="4">
    <source>
        <dbReference type="SAM" id="MobiDB-lite"/>
    </source>
</evidence>
<dbReference type="KEGG" id="vpd:VAPA_2c12100"/>
<dbReference type="PANTHER" id="PTHR33164:SF94">
    <property type="entry name" value="TRANSCRIPTIONAL REGULATORY PROTEIN-RELATED"/>
    <property type="match status" value="1"/>
</dbReference>
<dbReference type="EMBL" id="CP003912">
    <property type="protein sequence ID" value="AGU53764.1"/>
    <property type="molecule type" value="Genomic_DNA"/>
</dbReference>
<dbReference type="Pfam" id="PF12802">
    <property type="entry name" value="MarR_2"/>
    <property type="match status" value="1"/>
</dbReference>
<dbReference type="InterPro" id="IPR023187">
    <property type="entry name" value="Tscrpt_reg_MarR-type_CS"/>
</dbReference>
<dbReference type="PROSITE" id="PS01117">
    <property type="entry name" value="HTH_MARR_1"/>
    <property type="match status" value="1"/>
</dbReference>